<keyword evidence="1" id="KW-1133">Transmembrane helix</keyword>
<dbReference type="RefSeq" id="WP_053952792.1">
    <property type="nucleotide sequence ID" value="NZ_JBHUMT010000016.1"/>
</dbReference>
<organism evidence="2 3">
    <name type="scientific">Idiomarina piscisalsi</name>
    <dbReference type="NCBI Taxonomy" id="1096243"/>
    <lineage>
        <taxon>Bacteria</taxon>
        <taxon>Pseudomonadati</taxon>
        <taxon>Pseudomonadota</taxon>
        <taxon>Gammaproteobacteria</taxon>
        <taxon>Alteromonadales</taxon>
        <taxon>Idiomarinaceae</taxon>
        <taxon>Idiomarina</taxon>
    </lineage>
</organism>
<reference evidence="2 3" key="1">
    <citation type="journal article" date="2011" name="Front. Microbiol.">
        <title>Genomic signatures of strain selection and enhancement in Bacillus atrophaeus var. globigii, a historical biowarfare simulant.</title>
        <authorList>
            <person name="Gibbons H.S."/>
            <person name="Broomall S.M."/>
            <person name="McNew L.A."/>
            <person name="Daligault H."/>
            <person name="Chapman C."/>
            <person name="Bruce D."/>
            <person name="Karavis M."/>
            <person name="Krepps M."/>
            <person name="McGregor P.A."/>
            <person name="Hong C."/>
            <person name="Park K.H."/>
            <person name="Akmal A."/>
            <person name="Feldman A."/>
            <person name="Lin J.S."/>
            <person name="Chang W.E."/>
            <person name="Higgs B.W."/>
            <person name="Demirev P."/>
            <person name="Lindquist J."/>
            <person name="Liem A."/>
            <person name="Fochler E."/>
            <person name="Read T.D."/>
            <person name="Tapia R."/>
            <person name="Johnson S."/>
            <person name="Bishop-Lilly K.A."/>
            <person name="Detter C."/>
            <person name="Han C."/>
            <person name="Sozhamannan S."/>
            <person name="Rosenzweig C.N."/>
            <person name="Skowronski E.W."/>
        </authorList>
    </citation>
    <scope>NUCLEOTIDE SEQUENCE [LARGE SCALE GENOMIC DNA]</scope>
    <source>
        <strain evidence="2 3">TPS4-2</strain>
    </source>
</reference>
<accession>A0A432YVL9</accession>
<sequence>MENIFDAILFAVLVAAGGLGLSSWLMLFGIDKSAPAEVKQRSVFEYGFFGLAGIVVMLVMWYAIS</sequence>
<evidence type="ECO:0000313" key="3">
    <source>
        <dbReference type="Proteomes" id="UP000288361"/>
    </source>
</evidence>
<keyword evidence="1" id="KW-0812">Transmembrane</keyword>
<evidence type="ECO:0000313" key="2">
    <source>
        <dbReference type="EMBL" id="RUO67352.1"/>
    </source>
</evidence>
<gene>
    <name evidence="2" type="ORF">CWI73_00320</name>
</gene>
<dbReference type="EMBL" id="PIQA01000001">
    <property type="protein sequence ID" value="RUO67352.1"/>
    <property type="molecule type" value="Genomic_DNA"/>
</dbReference>
<evidence type="ECO:0000256" key="1">
    <source>
        <dbReference type="SAM" id="Phobius"/>
    </source>
</evidence>
<proteinExistence type="predicted"/>
<feature type="transmembrane region" description="Helical" evidence="1">
    <location>
        <begin position="7"/>
        <end position="26"/>
    </location>
</feature>
<protein>
    <submittedName>
        <fullName evidence="2">Uncharacterized protein</fullName>
    </submittedName>
</protein>
<dbReference type="AlphaFoldDB" id="A0A432YVL9"/>
<dbReference type="Proteomes" id="UP000288361">
    <property type="component" value="Unassembled WGS sequence"/>
</dbReference>
<keyword evidence="1" id="KW-0472">Membrane</keyword>
<feature type="transmembrane region" description="Helical" evidence="1">
    <location>
        <begin position="46"/>
        <end position="64"/>
    </location>
</feature>
<name>A0A432YVL9_9GAMM</name>
<comment type="caution">
    <text evidence="2">The sequence shown here is derived from an EMBL/GenBank/DDBJ whole genome shotgun (WGS) entry which is preliminary data.</text>
</comment>